<dbReference type="InterPro" id="IPR036188">
    <property type="entry name" value="FAD/NAD-bd_sf"/>
</dbReference>
<dbReference type="InterPro" id="IPR050816">
    <property type="entry name" value="Flavin-dep_Halogenase_NPB"/>
</dbReference>
<sequence length="484" mass="54712">MTAAALTKSFGKLLQVTLVESEEIGIIGVGESTVPHLRDFNRLLEIDEADFVRRTKGTFKLGIQFRDWRRLGDSYVHGFGTIGRSLGLLDFHQYWLKARKLGLAKDIGHYSINTLAAPQGRFLVPPSDAPPNTPLADIVYAYQFDAGLYARYLRDYAEGRGARRIEGKIVEVKQNGESGFVESVRLESGATVAGDLFIDCSGFRALLIGGTLRSGFQDWTHWLPLDRAIAVPCEKVEPPTPYTRVTAREAGWQWRIPLQHRTGNGHVYSSRFVSDDEAMAVLLKNLDGKPLADATKPIRFAAGKRDKLWHKNVVAIGLAGGFLEPLESTAIFLIQSGIFRLVQLFPRRDFDPTLEQTYNAQAQFEYERIRDFLILHYCATEREDSELWRYCRSMKIPDSLREYIRLFADAGRFFRNGTELFAVTSWVQVMLGQGIRPRSYHPAADWVTDSDLRSFVESVEKLIARCVSIMPSHEDFIARHCAAV</sequence>
<dbReference type="PIRSF" id="PIRSF011396">
    <property type="entry name" value="Trp_halogenase"/>
    <property type="match status" value="1"/>
</dbReference>
<dbReference type="PANTHER" id="PTHR43747:SF4">
    <property type="entry name" value="FLAVIN-DEPENDENT TRYPTOPHAN HALOGENASE"/>
    <property type="match status" value="1"/>
</dbReference>
<feature type="binding site" evidence="3">
    <location>
        <position position="318"/>
    </location>
    <ligand>
        <name>FAD</name>
        <dbReference type="ChEBI" id="CHEBI:57692"/>
    </ligand>
</feature>
<dbReference type="EMBL" id="VBAK01000099">
    <property type="protein sequence ID" value="TMI91278.1"/>
    <property type="molecule type" value="Genomic_DNA"/>
</dbReference>
<keyword evidence="3" id="KW-0547">Nucleotide-binding</keyword>
<comment type="caution">
    <text evidence="4">The sequence shown here is derived from an EMBL/GenBank/DDBJ whole genome shotgun (WGS) entry which is preliminary data.</text>
</comment>
<accession>A0A537K664</accession>
<reference evidence="4 5" key="1">
    <citation type="journal article" date="2019" name="Nat. Microbiol.">
        <title>Mediterranean grassland soil C-N compound turnover is dependent on rainfall and depth, and is mediated by genomically divergent microorganisms.</title>
        <authorList>
            <person name="Diamond S."/>
            <person name="Andeer P.F."/>
            <person name="Li Z."/>
            <person name="Crits-Christoph A."/>
            <person name="Burstein D."/>
            <person name="Anantharaman K."/>
            <person name="Lane K.R."/>
            <person name="Thomas B.C."/>
            <person name="Pan C."/>
            <person name="Northen T.R."/>
            <person name="Banfield J.F."/>
        </authorList>
    </citation>
    <scope>NUCLEOTIDE SEQUENCE [LARGE SCALE GENOMIC DNA]</scope>
    <source>
        <strain evidence="4">NP_3</strain>
    </source>
</reference>
<evidence type="ECO:0000256" key="2">
    <source>
        <dbReference type="PIRSR" id="PIRSR011396-1"/>
    </source>
</evidence>
<keyword evidence="3" id="KW-0274">FAD</keyword>
<feature type="active site" evidence="2">
    <location>
        <position position="60"/>
    </location>
</feature>
<dbReference type="InterPro" id="IPR033856">
    <property type="entry name" value="Trp_halogen"/>
</dbReference>
<feature type="binding site" evidence="3">
    <location>
        <position position="327"/>
    </location>
    <ligand>
        <name>L-tryptophan</name>
        <dbReference type="ChEBI" id="CHEBI:57912"/>
    </ligand>
</feature>
<dbReference type="GO" id="GO:0004497">
    <property type="term" value="F:monooxygenase activity"/>
    <property type="evidence" value="ECO:0007669"/>
    <property type="project" value="InterPro"/>
</dbReference>
<evidence type="ECO:0000256" key="1">
    <source>
        <dbReference type="ARBA" id="ARBA00038396"/>
    </source>
</evidence>
<dbReference type="PANTHER" id="PTHR43747">
    <property type="entry name" value="FAD-BINDING PROTEIN"/>
    <property type="match status" value="1"/>
</dbReference>
<organism evidence="4 5">
    <name type="scientific">Candidatus Segetimicrobium genomatis</name>
    <dbReference type="NCBI Taxonomy" id="2569760"/>
    <lineage>
        <taxon>Bacteria</taxon>
        <taxon>Bacillati</taxon>
        <taxon>Candidatus Sysuimicrobiota</taxon>
        <taxon>Candidatus Sysuimicrobiia</taxon>
        <taxon>Candidatus Sysuimicrobiales</taxon>
        <taxon>Candidatus Segetimicrobiaceae</taxon>
        <taxon>Candidatus Segetimicrobium</taxon>
    </lineage>
</organism>
<feature type="binding site" evidence="3">
    <location>
        <position position="60"/>
    </location>
    <ligand>
        <name>7-chloro-L-tryptophan</name>
        <dbReference type="ChEBI" id="CHEBI:58713"/>
    </ligand>
</feature>
<dbReference type="InterPro" id="IPR006905">
    <property type="entry name" value="Flavin_halogenase"/>
</dbReference>
<keyword evidence="3" id="KW-0285">Flavoprotein</keyword>
<dbReference type="Pfam" id="PF04820">
    <property type="entry name" value="Trp_halogenase"/>
    <property type="match status" value="1"/>
</dbReference>
<dbReference type="GO" id="GO:0000166">
    <property type="term" value="F:nucleotide binding"/>
    <property type="evidence" value="ECO:0007669"/>
    <property type="project" value="UniProtKB-KW"/>
</dbReference>
<feature type="binding site" evidence="3">
    <location>
        <position position="331"/>
    </location>
    <ligand>
        <name>FAD</name>
        <dbReference type="ChEBI" id="CHEBI:57692"/>
    </ligand>
</feature>
<dbReference type="AlphaFoldDB" id="A0A537K664"/>
<protein>
    <submittedName>
        <fullName evidence="4">Tryptophan 7-halogenase</fullName>
    </submittedName>
</protein>
<evidence type="ECO:0000313" key="4">
    <source>
        <dbReference type="EMBL" id="TMI91278.1"/>
    </source>
</evidence>
<name>A0A537K664_9BACT</name>
<dbReference type="Gene3D" id="3.50.50.60">
    <property type="entry name" value="FAD/NAD(P)-binding domain"/>
    <property type="match status" value="1"/>
</dbReference>
<evidence type="ECO:0000313" key="5">
    <source>
        <dbReference type="Proteomes" id="UP000318509"/>
    </source>
</evidence>
<dbReference type="Proteomes" id="UP000318509">
    <property type="component" value="Unassembled WGS sequence"/>
</dbReference>
<proteinExistence type="inferred from homology"/>
<gene>
    <name evidence="4" type="ORF">E6H00_04400</name>
</gene>
<evidence type="ECO:0000256" key="3">
    <source>
        <dbReference type="PIRSR" id="PIRSR011396-2"/>
    </source>
</evidence>
<dbReference type="SUPFAM" id="SSF51905">
    <property type="entry name" value="FAD/NAD(P)-binding domain"/>
    <property type="match status" value="1"/>
</dbReference>
<comment type="similarity">
    <text evidence="1">Belongs to the flavin-dependent halogenase family. Bacterial tryptophan halogenase subfamily.</text>
</comment>